<feature type="region of interest" description="Disordered" evidence="1">
    <location>
        <begin position="105"/>
        <end position="126"/>
    </location>
</feature>
<gene>
    <name evidence="3" type="ORF">Ahy_A06g026497</name>
</gene>
<feature type="compositionally biased region" description="Basic and acidic residues" evidence="1">
    <location>
        <begin position="155"/>
        <end position="170"/>
    </location>
</feature>
<proteinExistence type="predicted"/>
<feature type="region of interest" description="Disordered" evidence="1">
    <location>
        <begin position="151"/>
        <end position="170"/>
    </location>
</feature>
<dbReference type="PANTHER" id="PTHR46250:SF18">
    <property type="entry name" value="MYB_SANT-LIKE DOMAIN-CONTAINING PROTEIN"/>
    <property type="match status" value="1"/>
</dbReference>
<evidence type="ECO:0000313" key="4">
    <source>
        <dbReference type="Proteomes" id="UP000289738"/>
    </source>
</evidence>
<keyword evidence="4" id="KW-1185">Reference proteome</keyword>
<dbReference type="AlphaFoldDB" id="A0A445CKN5"/>
<protein>
    <recommendedName>
        <fullName evidence="2">Myb/SANT-like domain-containing protein</fullName>
    </recommendedName>
</protein>
<feature type="compositionally biased region" description="Basic and acidic residues" evidence="1">
    <location>
        <begin position="117"/>
        <end position="126"/>
    </location>
</feature>
<dbReference type="PANTHER" id="PTHR46250">
    <property type="entry name" value="MYB/SANT-LIKE DNA-BINDING DOMAIN PROTEIN-RELATED"/>
    <property type="match status" value="1"/>
</dbReference>
<comment type="caution">
    <text evidence="3">The sequence shown here is derived from an EMBL/GenBank/DDBJ whole genome shotgun (WGS) entry which is preliminary data.</text>
</comment>
<evidence type="ECO:0000256" key="1">
    <source>
        <dbReference type="SAM" id="MobiDB-lite"/>
    </source>
</evidence>
<dbReference type="InterPro" id="IPR024752">
    <property type="entry name" value="Myb/SANT-like_dom"/>
</dbReference>
<dbReference type="Pfam" id="PF12776">
    <property type="entry name" value="Myb_DNA-bind_3"/>
    <property type="match status" value="1"/>
</dbReference>
<feature type="domain" description="Myb/SANT-like" evidence="2">
    <location>
        <begin position="8"/>
        <end position="78"/>
    </location>
</feature>
<dbReference type="Proteomes" id="UP000289738">
    <property type="component" value="Chromosome A06"/>
</dbReference>
<sequence length="347" mass="39933">MEELVIEERRADAGQFRPGSFEKLVTKMNEKFPGDSFQTSHCKNKVKRLKEKYQFAADMAACSDFGWDDVKQCVVVDNKEILAAYLKKQGQRLYTPGKPFPIASGVDAVSGNDAEEEVQKDGGEKMDDKKNFMFNSNHNFSEFLPQQSNFVASSSERKQEKKPHSSKATKDTNMMKELTKTLKYVFDQHGKRLDAFALAMINTHEEKKVGDMLSELGFTYDEIISIALKFSTNPQLEKTFWSLGYNQKAGFARAILNHNLEAFAVTGLQTCCKKLMKIKQDRTYKEKVQNNSQEEKEERLSWEKQKTSWKRHKKQATSCRWNNIHSSTAPGEELGWHPRSATQRQRR</sequence>
<evidence type="ECO:0000313" key="3">
    <source>
        <dbReference type="EMBL" id="RYR51479.1"/>
    </source>
</evidence>
<feature type="region of interest" description="Disordered" evidence="1">
    <location>
        <begin position="283"/>
        <end position="347"/>
    </location>
</feature>
<feature type="compositionally biased region" description="Polar residues" evidence="1">
    <location>
        <begin position="316"/>
        <end position="329"/>
    </location>
</feature>
<reference evidence="3 4" key="1">
    <citation type="submission" date="2019-01" db="EMBL/GenBank/DDBJ databases">
        <title>Sequencing of cultivated peanut Arachis hypogaea provides insights into genome evolution and oil improvement.</title>
        <authorList>
            <person name="Chen X."/>
        </authorList>
    </citation>
    <scope>NUCLEOTIDE SEQUENCE [LARGE SCALE GENOMIC DNA]</scope>
    <source>
        <strain evidence="4">cv. Fuhuasheng</strain>
        <tissue evidence="3">Leaves</tissue>
    </source>
</reference>
<name>A0A445CKN5_ARAHY</name>
<feature type="compositionally biased region" description="Basic and acidic residues" evidence="1">
    <location>
        <begin position="283"/>
        <end position="306"/>
    </location>
</feature>
<organism evidence="3 4">
    <name type="scientific">Arachis hypogaea</name>
    <name type="common">Peanut</name>
    <dbReference type="NCBI Taxonomy" id="3818"/>
    <lineage>
        <taxon>Eukaryota</taxon>
        <taxon>Viridiplantae</taxon>
        <taxon>Streptophyta</taxon>
        <taxon>Embryophyta</taxon>
        <taxon>Tracheophyta</taxon>
        <taxon>Spermatophyta</taxon>
        <taxon>Magnoliopsida</taxon>
        <taxon>eudicotyledons</taxon>
        <taxon>Gunneridae</taxon>
        <taxon>Pentapetalae</taxon>
        <taxon>rosids</taxon>
        <taxon>fabids</taxon>
        <taxon>Fabales</taxon>
        <taxon>Fabaceae</taxon>
        <taxon>Papilionoideae</taxon>
        <taxon>50 kb inversion clade</taxon>
        <taxon>dalbergioids sensu lato</taxon>
        <taxon>Dalbergieae</taxon>
        <taxon>Pterocarpus clade</taxon>
        <taxon>Arachis</taxon>
    </lineage>
</organism>
<dbReference type="EMBL" id="SDMP01000006">
    <property type="protein sequence ID" value="RYR51479.1"/>
    <property type="molecule type" value="Genomic_DNA"/>
</dbReference>
<accession>A0A445CKN5</accession>
<dbReference type="STRING" id="3818.A0A445CKN5"/>
<evidence type="ECO:0000259" key="2">
    <source>
        <dbReference type="Pfam" id="PF12776"/>
    </source>
</evidence>